<keyword evidence="1" id="KW-0175">Coiled coil</keyword>
<feature type="compositionally biased region" description="Low complexity" evidence="2">
    <location>
        <begin position="1072"/>
        <end position="1098"/>
    </location>
</feature>
<feature type="compositionally biased region" description="Pro residues" evidence="2">
    <location>
        <begin position="1111"/>
        <end position="1125"/>
    </location>
</feature>
<evidence type="ECO:0000256" key="1">
    <source>
        <dbReference type="SAM" id="Coils"/>
    </source>
</evidence>
<comment type="caution">
    <text evidence="3">The sequence shown here is derived from an EMBL/GenBank/DDBJ whole genome shotgun (WGS) entry which is preliminary data.</text>
</comment>
<keyword evidence="4" id="KW-1185">Reference proteome</keyword>
<evidence type="ECO:0000256" key="2">
    <source>
        <dbReference type="SAM" id="MobiDB-lite"/>
    </source>
</evidence>
<feature type="compositionally biased region" description="Low complexity" evidence="2">
    <location>
        <begin position="839"/>
        <end position="857"/>
    </location>
</feature>
<proteinExistence type="predicted"/>
<feature type="compositionally biased region" description="Polar residues" evidence="2">
    <location>
        <begin position="1168"/>
        <end position="1177"/>
    </location>
</feature>
<dbReference type="OrthoDB" id="2433620at2759"/>
<organism evidence="3 4">
    <name type="scientific">Mortierella polycephala</name>
    <dbReference type="NCBI Taxonomy" id="41804"/>
    <lineage>
        <taxon>Eukaryota</taxon>
        <taxon>Fungi</taxon>
        <taxon>Fungi incertae sedis</taxon>
        <taxon>Mucoromycota</taxon>
        <taxon>Mortierellomycotina</taxon>
        <taxon>Mortierellomycetes</taxon>
        <taxon>Mortierellales</taxon>
        <taxon>Mortierellaceae</taxon>
        <taxon>Mortierella</taxon>
    </lineage>
</organism>
<evidence type="ECO:0000313" key="3">
    <source>
        <dbReference type="EMBL" id="KAG0266850.1"/>
    </source>
</evidence>
<feature type="compositionally biased region" description="Low complexity" evidence="2">
    <location>
        <begin position="738"/>
        <end position="752"/>
    </location>
</feature>
<feature type="compositionally biased region" description="Basic and acidic residues" evidence="2">
    <location>
        <begin position="422"/>
        <end position="435"/>
    </location>
</feature>
<feature type="compositionally biased region" description="Polar residues" evidence="2">
    <location>
        <begin position="999"/>
        <end position="1010"/>
    </location>
</feature>
<feature type="region of interest" description="Disordered" evidence="2">
    <location>
        <begin position="1"/>
        <end position="171"/>
    </location>
</feature>
<dbReference type="Proteomes" id="UP000726737">
    <property type="component" value="Unassembled WGS sequence"/>
</dbReference>
<evidence type="ECO:0000313" key="4">
    <source>
        <dbReference type="Proteomes" id="UP000726737"/>
    </source>
</evidence>
<feature type="region of interest" description="Disordered" evidence="2">
    <location>
        <begin position="804"/>
        <end position="857"/>
    </location>
</feature>
<feature type="compositionally biased region" description="Polar residues" evidence="2">
    <location>
        <begin position="1"/>
        <end position="23"/>
    </location>
</feature>
<name>A0A9P6QGU6_9FUNG</name>
<accession>A0A9P6QGU6</accession>
<dbReference type="AlphaFoldDB" id="A0A9P6QGU6"/>
<reference evidence="3" key="1">
    <citation type="journal article" date="2020" name="Fungal Divers.">
        <title>Resolving the Mortierellaceae phylogeny through synthesis of multi-gene phylogenetics and phylogenomics.</title>
        <authorList>
            <person name="Vandepol N."/>
            <person name="Liber J."/>
            <person name="Desiro A."/>
            <person name="Na H."/>
            <person name="Kennedy M."/>
            <person name="Barry K."/>
            <person name="Grigoriev I.V."/>
            <person name="Miller A.N."/>
            <person name="O'Donnell K."/>
            <person name="Stajich J.E."/>
            <person name="Bonito G."/>
        </authorList>
    </citation>
    <scope>NUCLEOTIDE SEQUENCE</scope>
    <source>
        <strain evidence="3">KOD948</strain>
    </source>
</reference>
<feature type="compositionally biased region" description="Low complexity" evidence="2">
    <location>
        <begin position="818"/>
        <end position="832"/>
    </location>
</feature>
<feature type="compositionally biased region" description="Low complexity" evidence="2">
    <location>
        <begin position="68"/>
        <end position="83"/>
    </location>
</feature>
<protein>
    <submittedName>
        <fullName evidence="3">Uncharacterized protein</fullName>
    </submittedName>
</protein>
<feature type="region of interest" description="Disordered" evidence="2">
    <location>
        <begin position="422"/>
        <end position="466"/>
    </location>
</feature>
<gene>
    <name evidence="3" type="ORF">BG011_000465</name>
</gene>
<feature type="compositionally biased region" description="Low complexity" evidence="2">
    <location>
        <begin position="161"/>
        <end position="171"/>
    </location>
</feature>
<feature type="region of interest" description="Disordered" evidence="2">
    <location>
        <begin position="714"/>
        <end position="788"/>
    </location>
</feature>
<feature type="coiled-coil region" evidence="1">
    <location>
        <begin position="653"/>
        <end position="683"/>
    </location>
</feature>
<sequence length="1213" mass="135708">MGNSPSTPGQADNNSNANATSGESPGKCKNKQSQQTASTSGTGIGGTNVYSGPSRGAHSNIPIQPSTAAAGQQQQRSAAQFRPALPPAPAQPRPLQQFQQQQPQQQQQQQQHRPVSQYIPKPYIPQNNQTQPRPPQPSHNHQSGPPRVAPHQMPSPSWPRAAATAPTTAVADAAEDEIPTIVLQEQMEAMLIEIATTEPRVRELREELDTFESHPIFSSMMLAWFLSFNPGDYSIHRLDDLKRDALKAWEPVLAAFLQDSRSGGDQVQNLTEIEVRLFESIIQDVISHANMIAGSTLAPEQLIQNLIQVAHLELDKARRTLEENRNAFQDCQLTLQARGVIPTAVLEIQRQIEADQQREQEAKRAKEQRQKEIVAQKRREFERKKALEEKERREREQEEQRLVEELRLQELENQRRQEALRKEQEELRQQREARPIRPVSAVLSSAHHASKHVSGRPSAAPNSVPDSLPPYSAQFAKRVHAESPEAFSVSFAEQETILTDQDPQDAHDSHNSAIINREQDRPHTVPGSYPIKNMVDVEEEVDPATPLLRRQRILPNFSEKPVDIATSSIPNESTAAHYGPYPPARTPNLAPAMPLPMQMPLPIPYIPKRDRKEYELSHGHGYVAGQTQELPHVMPEPRSLYPPQIITEQDLQSHLMREQLEKLEQLKKENEEMEREIIQTQEQQRLQAFSLQNMEMQPAVAPQGYGPYPHISQDEYHGHGQQMQSHFPGRQLYPPFTQQHSIQQQQQQQSLQGYPVYHTEHGHEPPTSPYVGPTTSGSDSTMNHGEQYNYQQYGGYSNQTMAASASNWGPQQQQHAGYMHNQYQQHQQSHQYPTPLPAHQQQLYQQQQQQQQHQQQFQQHLSPGHQLHNGHVDPRTQGRQANVAYSISPHGSEYDFTTIVSEAPVTVATSAGAISTEGPLQENDACSPEVLPQIRANPVKIPVRRGPQAILSDEQQEAAARALETMDQDSEEDGAHETKVEGQYTSKKMSLHGTEPTVGPTQKQQQTQSEPPVDAEHDSETEPSSVRPKKPSSDPIEDKVQVQGCIEEEEEEEEEALQRTVRRMHIAPALTPASRPESNSSASSTKSLSPLPTTASLSGTKARQVFAPFPNQRPVPRAAPRPAPRPISTLMTKPSLEPLSVRKRCFSVSNPDVGSNTPPESEDPIQLAPSSRTQSDIKQMDTLHRTPSFPPVIPKKPLALRSPPSPSTGKQMV</sequence>
<dbReference type="EMBL" id="JAAAJA010000011">
    <property type="protein sequence ID" value="KAG0266850.1"/>
    <property type="molecule type" value="Genomic_DNA"/>
</dbReference>
<feature type="compositionally biased region" description="Low complexity" evidence="2">
    <location>
        <begin position="93"/>
        <end position="111"/>
    </location>
</feature>
<feature type="compositionally biased region" description="Polar residues" evidence="2">
    <location>
        <begin position="804"/>
        <end position="815"/>
    </location>
</feature>
<feature type="compositionally biased region" description="Acidic residues" evidence="2">
    <location>
        <begin position="1046"/>
        <end position="1055"/>
    </location>
</feature>
<feature type="compositionally biased region" description="Polar residues" evidence="2">
    <location>
        <begin position="773"/>
        <end position="786"/>
    </location>
</feature>
<feature type="region of interest" description="Disordered" evidence="2">
    <location>
        <begin position="952"/>
        <end position="1213"/>
    </location>
</feature>
<feature type="compositionally biased region" description="Low complexity" evidence="2">
    <location>
        <begin position="32"/>
        <end position="41"/>
    </location>
</feature>
<feature type="compositionally biased region" description="Polar residues" evidence="2">
    <location>
        <begin position="1147"/>
        <end position="1159"/>
    </location>
</feature>